<name>A0ABT3H8K4_9HYPH</name>
<evidence type="ECO:0000256" key="2">
    <source>
        <dbReference type="SAM" id="Phobius"/>
    </source>
</evidence>
<feature type="transmembrane region" description="Helical" evidence="2">
    <location>
        <begin position="117"/>
        <end position="137"/>
    </location>
</feature>
<feature type="transmembrane region" description="Helical" evidence="2">
    <location>
        <begin position="54"/>
        <end position="79"/>
    </location>
</feature>
<organism evidence="3 4">
    <name type="scientific">Rhodobium gokarnense</name>
    <dbReference type="NCBI Taxonomy" id="364296"/>
    <lineage>
        <taxon>Bacteria</taxon>
        <taxon>Pseudomonadati</taxon>
        <taxon>Pseudomonadota</taxon>
        <taxon>Alphaproteobacteria</taxon>
        <taxon>Hyphomicrobiales</taxon>
        <taxon>Rhodobiaceae</taxon>
        <taxon>Rhodobium</taxon>
    </lineage>
</organism>
<gene>
    <name evidence="3" type="ORF">M2319_001054</name>
</gene>
<evidence type="ECO:0000313" key="3">
    <source>
        <dbReference type="EMBL" id="MCW2306732.1"/>
    </source>
</evidence>
<keyword evidence="2" id="KW-0812">Transmembrane</keyword>
<dbReference type="Proteomes" id="UP001209755">
    <property type="component" value="Unassembled WGS sequence"/>
</dbReference>
<evidence type="ECO:0000256" key="1">
    <source>
        <dbReference type="SAM" id="MobiDB-lite"/>
    </source>
</evidence>
<protein>
    <submittedName>
        <fullName evidence="3">Uncharacterized protein</fullName>
    </submittedName>
</protein>
<feature type="transmembrane region" description="Helical" evidence="2">
    <location>
        <begin position="12"/>
        <end position="34"/>
    </location>
</feature>
<dbReference type="RefSeq" id="WP_264600404.1">
    <property type="nucleotide sequence ID" value="NZ_JAOQNS010000003.1"/>
</dbReference>
<keyword evidence="2" id="KW-0472">Membrane</keyword>
<accession>A0ABT3H8K4</accession>
<proteinExistence type="predicted"/>
<reference evidence="4" key="1">
    <citation type="submission" date="2023-07" db="EMBL/GenBank/DDBJ databases">
        <title>Genome sequencing of Purple Non-Sulfur Bacteria from various extreme environments.</title>
        <authorList>
            <person name="Mayer M."/>
        </authorList>
    </citation>
    <scope>NUCLEOTIDE SEQUENCE [LARGE SCALE GENOMIC DNA]</scope>
    <source>
        <strain evidence="4">DSM 17935</strain>
    </source>
</reference>
<dbReference type="EMBL" id="JAOQNS010000003">
    <property type="protein sequence ID" value="MCW2306732.1"/>
    <property type="molecule type" value="Genomic_DNA"/>
</dbReference>
<evidence type="ECO:0000313" key="4">
    <source>
        <dbReference type="Proteomes" id="UP001209755"/>
    </source>
</evidence>
<keyword evidence="2" id="KW-1133">Transmembrane helix</keyword>
<sequence>MRRIFAIVLRSFWVIVVYLIAAYVAGAVVTLSAGTEWSALRDPYLDPTAAMIETGLLVGLAGSYLGAAFLIPATVAIIASEIFSIRSALSNLLGGLAVAAVSSVTTNIVPHTHVSEFRAWELLLAAGILAGAVYWLLAGRNAGKWQEVGVGHRQTAARPEQATTDTDMRDLPPKGH</sequence>
<feature type="transmembrane region" description="Helical" evidence="2">
    <location>
        <begin position="91"/>
        <end position="111"/>
    </location>
</feature>
<feature type="compositionally biased region" description="Basic and acidic residues" evidence="1">
    <location>
        <begin position="166"/>
        <end position="176"/>
    </location>
</feature>
<keyword evidence="4" id="KW-1185">Reference proteome</keyword>
<comment type="caution">
    <text evidence="3">The sequence shown here is derived from an EMBL/GenBank/DDBJ whole genome shotgun (WGS) entry which is preliminary data.</text>
</comment>
<feature type="region of interest" description="Disordered" evidence="1">
    <location>
        <begin position="150"/>
        <end position="176"/>
    </location>
</feature>